<dbReference type="Pfam" id="PF13557">
    <property type="entry name" value="Phenol_MetA_deg"/>
    <property type="match status" value="1"/>
</dbReference>
<sequence length="325" mass="36584">MKIFIKTFIFLIIIIPLRAYPQACCTGGAPLSSSLGVISYTGENLVIDFSYDFNTMKDLYAGNSQLNDKQRERSTNSTILRFTYALNNKWAITTVLPYVWQEQTVRSNVGKTVQSSSGIGDIVLLGQYAILQNKKNLVLLAMGPKFPTGSTSKTDNEFGLLLPPDLQPGTGSWDGIGAVSYSRFGIFRPTLSLYTLFSYRYSFQVGRYDGQQEYRFGNEMVINIGLTDSFLLKKWILNPSLQFKYRNTQKDENNGSSFPNTGGSWMYLVPSLDIELSPKIYLHSNFEIPIHTDVVGTQLVTSFKGNIGINYTLNFKKNKAYKIKD</sequence>
<dbReference type="RefSeq" id="WP_127344211.1">
    <property type="nucleotide sequence ID" value="NZ_RJJX01000017.1"/>
</dbReference>
<keyword evidence="2" id="KW-1185">Reference proteome</keyword>
<comment type="caution">
    <text evidence="1">The sequence shown here is derived from an EMBL/GenBank/DDBJ whole genome shotgun (WGS) entry which is preliminary data.</text>
</comment>
<evidence type="ECO:0000313" key="2">
    <source>
        <dbReference type="Proteomes" id="UP000282985"/>
    </source>
</evidence>
<evidence type="ECO:0000313" key="1">
    <source>
        <dbReference type="EMBL" id="RUT77645.1"/>
    </source>
</evidence>
<dbReference type="InterPro" id="IPR025737">
    <property type="entry name" value="FApF"/>
</dbReference>
<gene>
    <name evidence="1" type="ORF">DLK05_11990</name>
</gene>
<name>A0A434ATA4_9BACT</name>
<dbReference type="AlphaFoldDB" id="A0A434ATA4"/>
<reference evidence="1 2" key="1">
    <citation type="submission" date="2018-11" db="EMBL/GenBank/DDBJ databases">
        <title>Parancylomarina longa gen. nov., sp. nov., isolated from sediments of southern Okinawa.</title>
        <authorList>
            <person name="Fu T."/>
        </authorList>
    </citation>
    <scope>NUCLEOTIDE SEQUENCE [LARGE SCALE GENOMIC DNA]</scope>
    <source>
        <strain evidence="1 2">T3-2 S1-C</strain>
    </source>
</reference>
<proteinExistence type="predicted"/>
<organism evidence="1 2">
    <name type="scientific">Ancylomarina longa</name>
    <dbReference type="NCBI Taxonomy" id="2487017"/>
    <lineage>
        <taxon>Bacteria</taxon>
        <taxon>Pseudomonadati</taxon>
        <taxon>Bacteroidota</taxon>
        <taxon>Bacteroidia</taxon>
        <taxon>Marinilabiliales</taxon>
        <taxon>Marinifilaceae</taxon>
        <taxon>Ancylomarina</taxon>
    </lineage>
</organism>
<protein>
    <submittedName>
        <fullName evidence="1">Transporter</fullName>
    </submittedName>
</protein>
<dbReference type="Proteomes" id="UP000282985">
    <property type="component" value="Unassembled WGS sequence"/>
</dbReference>
<dbReference type="OrthoDB" id="5450709at2"/>
<accession>A0A434ATA4</accession>
<dbReference type="EMBL" id="RJJX01000017">
    <property type="protein sequence ID" value="RUT77645.1"/>
    <property type="molecule type" value="Genomic_DNA"/>
</dbReference>